<protein>
    <submittedName>
        <fullName evidence="2">Uncharacterized protein</fullName>
    </submittedName>
</protein>
<name>A0A7S2VZI1_9STRA</name>
<dbReference type="AlphaFoldDB" id="A0A7S2VZI1"/>
<gene>
    <name evidence="2" type="ORF">EANT1437_LOCUS1889</name>
</gene>
<proteinExistence type="predicted"/>
<evidence type="ECO:0000313" key="2">
    <source>
        <dbReference type="EMBL" id="CAD9658087.1"/>
    </source>
</evidence>
<evidence type="ECO:0000256" key="1">
    <source>
        <dbReference type="SAM" id="SignalP"/>
    </source>
</evidence>
<reference evidence="2" key="1">
    <citation type="submission" date="2021-01" db="EMBL/GenBank/DDBJ databases">
        <authorList>
            <person name="Corre E."/>
            <person name="Pelletier E."/>
            <person name="Niang G."/>
            <person name="Scheremetjew M."/>
            <person name="Finn R."/>
            <person name="Kale V."/>
            <person name="Holt S."/>
            <person name="Cochrane G."/>
            <person name="Meng A."/>
            <person name="Brown T."/>
            <person name="Cohen L."/>
        </authorList>
    </citation>
    <scope>NUCLEOTIDE SEQUENCE</scope>
    <source>
        <strain evidence="2">CCMP1452</strain>
    </source>
</reference>
<sequence>MIKSILLNVALCAFFLSSVQLGECFAPSSISQSIRATQQLNAVPKNSLPKFNKKTSRWDQPAVMEEGYDKVGSLLRYGPKPYLTRMFNEDTYDQAVLKYMANEKCGRMEAQGNMDCFFDNAQDWALAKMIEKKGGYKRDYAKLDQKQAALSVVWGIGVTLVIVSIVNDIASGNYCANSPDANFCRFI</sequence>
<organism evidence="2">
    <name type="scientific">Eucampia antarctica</name>
    <dbReference type="NCBI Taxonomy" id="49252"/>
    <lineage>
        <taxon>Eukaryota</taxon>
        <taxon>Sar</taxon>
        <taxon>Stramenopiles</taxon>
        <taxon>Ochrophyta</taxon>
        <taxon>Bacillariophyta</taxon>
        <taxon>Mediophyceae</taxon>
        <taxon>Biddulphiophycidae</taxon>
        <taxon>Hemiaulales</taxon>
        <taxon>Hemiaulaceae</taxon>
        <taxon>Eucampia</taxon>
    </lineage>
</organism>
<keyword evidence="1" id="KW-0732">Signal</keyword>
<feature type="signal peptide" evidence="1">
    <location>
        <begin position="1"/>
        <end position="21"/>
    </location>
</feature>
<dbReference type="EMBL" id="HBHI01003753">
    <property type="protein sequence ID" value="CAD9658087.1"/>
    <property type="molecule type" value="Transcribed_RNA"/>
</dbReference>
<accession>A0A7S2VZI1</accession>
<feature type="chain" id="PRO_5031495593" evidence="1">
    <location>
        <begin position="22"/>
        <end position="187"/>
    </location>
</feature>